<protein>
    <submittedName>
        <fullName evidence="2">Uncharacterized conserved protein YurZ, alkylhydroperoxidase/carboxymuconolactone decarboxylase family</fullName>
    </submittedName>
</protein>
<dbReference type="InterPro" id="IPR029032">
    <property type="entry name" value="AhpD-like"/>
</dbReference>
<evidence type="ECO:0000313" key="2">
    <source>
        <dbReference type="EMBL" id="SDD23834.1"/>
    </source>
</evidence>
<dbReference type="PANTHER" id="PTHR33930:SF2">
    <property type="entry name" value="BLR3452 PROTEIN"/>
    <property type="match status" value="1"/>
</dbReference>
<gene>
    <name evidence="2" type="ORF">SAMN05444580_103390</name>
</gene>
<dbReference type="STRING" id="168276.SAMN05444580_103390"/>
<evidence type="ECO:0000313" key="3">
    <source>
        <dbReference type="Proteomes" id="UP000199417"/>
    </source>
</evidence>
<sequence>MKEAGTWNPLWNGLEELDPEWAEQYMTATMQPYESGVLSPQVVQMLCIAIDAACTHLYEPGVRRHIRTALDIGVTTQEILEVLKIATTVGIHAFNVGLPILREESGAASSVDPS</sequence>
<name>A0A1G6T4M2_9NOCA</name>
<evidence type="ECO:0000259" key="1">
    <source>
        <dbReference type="Pfam" id="PF02627"/>
    </source>
</evidence>
<keyword evidence="3" id="KW-1185">Reference proteome</keyword>
<dbReference type="Gene3D" id="1.20.1290.10">
    <property type="entry name" value="AhpD-like"/>
    <property type="match status" value="1"/>
</dbReference>
<dbReference type="Proteomes" id="UP000199417">
    <property type="component" value="Unassembled WGS sequence"/>
</dbReference>
<feature type="domain" description="Carboxymuconolactone decarboxylase-like" evidence="1">
    <location>
        <begin position="19"/>
        <end position="89"/>
    </location>
</feature>
<organism evidence="2 3">
    <name type="scientific">Rhodococcus tukisamuensis</name>
    <dbReference type="NCBI Taxonomy" id="168276"/>
    <lineage>
        <taxon>Bacteria</taxon>
        <taxon>Bacillati</taxon>
        <taxon>Actinomycetota</taxon>
        <taxon>Actinomycetes</taxon>
        <taxon>Mycobacteriales</taxon>
        <taxon>Nocardiaceae</taxon>
        <taxon>Rhodococcus</taxon>
    </lineage>
</organism>
<dbReference type="InterPro" id="IPR003779">
    <property type="entry name" value="CMD-like"/>
</dbReference>
<keyword evidence="2" id="KW-0560">Oxidoreductase</keyword>
<dbReference type="GO" id="GO:0051920">
    <property type="term" value="F:peroxiredoxin activity"/>
    <property type="evidence" value="ECO:0007669"/>
    <property type="project" value="InterPro"/>
</dbReference>
<dbReference type="Pfam" id="PF02627">
    <property type="entry name" value="CMD"/>
    <property type="match status" value="1"/>
</dbReference>
<dbReference type="SUPFAM" id="SSF69118">
    <property type="entry name" value="AhpD-like"/>
    <property type="match status" value="1"/>
</dbReference>
<dbReference type="AlphaFoldDB" id="A0A1G6T4M2"/>
<dbReference type="EMBL" id="FNAB01000003">
    <property type="protein sequence ID" value="SDD23834.1"/>
    <property type="molecule type" value="Genomic_DNA"/>
</dbReference>
<dbReference type="RefSeq" id="WP_072847209.1">
    <property type="nucleotide sequence ID" value="NZ_FNAB01000003.1"/>
</dbReference>
<proteinExistence type="predicted"/>
<accession>A0A1G6T4M2</accession>
<dbReference type="PANTHER" id="PTHR33930">
    <property type="entry name" value="ALKYL HYDROPEROXIDE REDUCTASE AHPD"/>
    <property type="match status" value="1"/>
</dbReference>
<reference evidence="2 3" key="1">
    <citation type="submission" date="2016-10" db="EMBL/GenBank/DDBJ databases">
        <authorList>
            <person name="de Groot N.N."/>
        </authorList>
    </citation>
    <scope>NUCLEOTIDE SEQUENCE [LARGE SCALE GENOMIC DNA]</scope>
    <source>
        <strain evidence="2 3">JCM 11308</strain>
    </source>
</reference>
<keyword evidence="2" id="KW-0575">Peroxidase</keyword>